<dbReference type="InParanoid" id="F4RFE0"/>
<evidence type="ECO:0000313" key="2">
    <source>
        <dbReference type="Proteomes" id="UP000001072"/>
    </source>
</evidence>
<dbReference type="OrthoDB" id="2496884at2759"/>
<dbReference type="EMBL" id="GL883099">
    <property type="protein sequence ID" value="EGG08796.1"/>
    <property type="molecule type" value="Genomic_DNA"/>
</dbReference>
<dbReference type="VEuPathDB" id="FungiDB:MELLADRAFT_104636"/>
<dbReference type="KEGG" id="mlr:MELLADRAFT_104636"/>
<keyword evidence="2" id="KW-1185">Reference proteome</keyword>
<reference evidence="2" key="1">
    <citation type="journal article" date="2011" name="Proc. Natl. Acad. Sci. U.S.A.">
        <title>Obligate biotrophy features unraveled by the genomic analysis of rust fungi.</title>
        <authorList>
            <person name="Duplessis S."/>
            <person name="Cuomo C.A."/>
            <person name="Lin Y.-C."/>
            <person name="Aerts A."/>
            <person name="Tisserant E."/>
            <person name="Veneault-Fourrey C."/>
            <person name="Joly D.L."/>
            <person name="Hacquard S."/>
            <person name="Amselem J."/>
            <person name="Cantarel B.L."/>
            <person name="Chiu R."/>
            <person name="Coutinho P.M."/>
            <person name="Feau N."/>
            <person name="Field M."/>
            <person name="Frey P."/>
            <person name="Gelhaye E."/>
            <person name="Goldberg J."/>
            <person name="Grabherr M.G."/>
            <person name="Kodira C.D."/>
            <person name="Kohler A."/>
            <person name="Kuees U."/>
            <person name="Lindquist E.A."/>
            <person name="Lucas S.M."/>
            <person name="Mago R."/>
            <person name="Mauceli E."/>
            <person name="Morin E."/>
            <person name="Murat C."/>
            <person name="Pangilinan J.L."/>
            <person name="Park R."/>
            <person name="Pearson M."/>
            <person name="Quesneville H."/>
            <person name="Rouhier N."/>
            <person name="Sakthikumar S."/>
            <person name="Salamov A.A."/>
            <person name="Schmutz J."/>
            <person name="Selles B."/>
            <person name="Shapiro H."/>
            <person name="Tanguay P."/>
            <person name="Tuskan G.A."/>
            <person name="Henrissat B."/>
            <person name="Van de Peer Y."/>
            <person name="Rouze P."/>
            <person name="Ellis J.G."/>
            <person name="Dodds P.N."/>
            <person name="Schein J.E."/>
            <person name="Zhong S."/>
            <person name="Hamelin R.C."/>
            <person name="Grigoriev I.V."/>
            <person name="Szabo L.J."/>
            <person name="Martin F."/>
        </authorList>
    </citation>
    <scope>NUCLEOTIDE SEQUENCE [LARGE SCALE GENOMIC DNA]</scope>
    <source>
        <strain evidence="2">98AG31 / pathotype 3-4-7</strain>
    </source>
</reference>
<dbReference type="AlphaFoldDB" id="F4RFE0"/>
<protein>
    <submittedName>
        <fullName evidence="1">Uncharacterized protein</fullName>
    </submittedName>
</protein>
<gene>
    <name evidence="1" type="ORF">MELLADRAFT_104636</name>
</gene>
<accession>F4RFE0</accession>
<organism evidence="2">
    <name type="scientific">Melampsora larici-populina (strain 98AG31 / pathotype 3-4-7)</name>
    <name type="common">Poplar leaf rust fungus</name>
    <dbReference type="NCBI Taxonomy" id="747676"/>
    <lineage>
        <taxon>Eukaryota</taxon>
        <taxon>Fungi</taxon>
        <taxon>Dikarya</taxon>
        <taxon>Basidiomycota</taxon>
        <taxon>Pucciniomycotina</taxon>
        <taxon>Pucciniomycetes</taxon>
        <taxon>Pucciniales</taxon>
        <taxon>Melampsoraceae</taxon>
        <taxon>Melampsora</taxon>
    </lineage>
</organism>
<evidence type="ECO:0000313" key="1">
    <source>
        <dbReference type="EMBL" id="EGG08796.1"/>
    </source>
</evidence>
<dbReference type="GeneID" id="18922349"/>
<name>F4RFE0_MELLP</name>
<dbReference type="Proteomes" id="UP000001072">
    <property type="component" value="Unassembled WGS sequence"/>
</dbReference>
<dbReference type="HOGENOM" id="CLU_1570973_0_0_1"/>
<dbReference type="RefSeq" id="XP_007407770.1">
    <property type="nucleotide sequence ID" value="XM_007407708.1"/>
</dbReference>
<proteinExistence type="predicted"/>
<sequence>MFNSIEFLSSYLSQHSPRHSKIRTSCQTPGSDCHISEDDSVSFPLGSLQPPPAYGISLPPPSYRSALGGLSLVDRSDHSFKIYYRDLLSLSKEWSRRKSLKADSLRYVEGGPFLAPRRISDMRDLFMSIVEHKTCPTIPEIGSCDCRSVRWALLKHEWCEVLLLMGNIVL</sequence>